<dbReference type="InterPro" id="IPR052705">
    <property type="entry name" value="Gliding_Motility_GTPase"/>
</dbReference>
<gene>
    <name evidence="1" type="ORF">K8I29_14210</name>
</gene>
<dbReference type="AlphaFoldDB" id="A0A953M1W2"/>
<dbReference type="PRINTS" id="PR00449">
    <property type="entry name" value="RASTRNSFRMNG"/>
</dbReference>
<sequence length="226" mass="25504">MIEFDETEQRMILKLVYYGPALSGKTTNLLRLHDLLSTEGRGDLMMLDTKDDRTIFFDLLPFFLVAPGGLKIKVKVYTVPGQVRHDATRKAVLSRADSVAFIADSQLSEMTNNASSFENLERNLAFVGIDIERLPLVVQFNKRDLPCIMPEDEIRSVWGPTGVPVFMASALNGWGVLETFRSLAELTYDSLDRRYALGERYGMPRDLFIEKLVRVPSGEEEMPHGA</sequence>
<name>A0A953M1W2_9BACT</name>
<dbReference type="Gene3D" id="3.40.50.300">
    <property type="entry name" value="P-loop containing nucleotide triphosphate hydrolases"/>
    <property type="match status" value="1"/>
</dbReference>
<comment type="caution">
    <text evidence="1">The sequence shown here is derived from an EMBL/GenBank/DDBJ whole genome shotgun (WGS) entry which is preliminary data.</text>
</comment>
<protein>
    <submittedName>
        <fullName evidence="1">GTPase domain-containing protein</fullName>
    </submittedName>
</protein>
<reference evidence="1" key="1">
    <citation type="journal article" date="2021" name="bioRxiv">
        <title>Unraveling nitrogen, sulfur and carbon metabolic pathways and microbial community transcriptional responses to substrate deprivation and toxicity stresses in a bioreactor mimicking anoxic brackish coastal sediment conditions.</title>
        <authorList>
            <person name="Martins P.D."/>
            <person name="Echeveste M.J."/>
            <person name="Arshad A."/>
            <person name="Kurth J."/>
            <person name="Ouboter H."/>
            <person name="Jetten M.S.M."/>
            <person name="Welte C.U."/>
        </authorList>
    </citation>
    <scope>NUCLEOTIDE SEQUENCE</scope>
    <source>
        <strain evidence="1">MAG_39</strain>
    </source>
</reference>
<accession>A0A953M1W2</accession>
<dbReference type="SUPFAM" id="SSF52540">
    <property type="entry name" value="P-loop containing nucleoside triphosphate hydrolases"/>
    <property type="match status" value="1"/>
</dbReference>
<dbReference type="InterPro" id="IPR027417">
    <property type="entry name" value="P-loop_NTPase"/>
</dbReference>
<proteinExistence type="predicted"/>
<evidence type="ECO:0000313" key="2">
    <source>
        <dbReference type="Proteomes" id="UP000705867"/>
    </source>
</evidence>
<organism evidence="1 2">
    <name type="scientific">Candidatus Nitrobium versatile</name>
    <dbReference type="NCBI Taxonomy" id="2884831"/>
    <lineage>
        <taxon>Bacteria</taxon>
        <taxon>Pseudomonadati</taxon>
        <taxon>Nitrospirota</taxon>
        <taxon>Nitrospiria</taxon>
        <taxon>Nitrospirales</taxon>
        <taxon>Nitrospiraceae</taxon>
        <taxon>Candidatus Nitrobium</taxon>
    </lineage>
</organism>
<reference evidence="1" key="2">
    <citation type="submission" date="2021-08" db="EMBL/GenBank/DDBJ databases">
        <authorList>
            <person name="Dalcin Martins P."/>
        </authorList>
    </citation>
    <scope>NUCLEOTIDE SEQUENCE</scope>
    <source>
        <strain evidence="1">MAG_39</strain>
    </source>
</reference>
<dbReference type="PANTHER" id="PTHR42708">
    <property type="entry name" value="ATP/GTP-BINDING PROTEIN-RELATED"/>
    <property type="match status" value="1"/>
</dbReference>
<evidence type="ECO:0000313" key="1">
    <source>
        <dbReference type="EMBL" id="MBZ0157350.1"/>
    </source>
</evidence>
<dbReference type="CDD" id="cd00882">
    <property type="entry name" value="Ras_like_GTPase"/>
    <property type="match status" value="1"/>
</dbReference>
<dbReference type="EMBL" id="JAIOIV010000110">
    <property type="protein sequence ID" value="MBZ0157350.1"/>
    <property type="molecule type" value="Genomic_DNA"/>
</dbReference>
<dbReference type="Proteomes" id="UP000705867">
    <property type="component" value="Unassembled WGS sequence"/>
</dbReference>
<dbReference type="PANTHER" id="PTHR42708:SF1">
    <property type="entry name" value="GLIDING MOTILITY PROTEIN MGLA"/>
    <property type="match status" value="1"/>
</dbReference>